<feature type="compositionally biased region" description="Basic and acidic residues" evidence="1">
    <location>
        <begin position="248"/>
        <end position="301"/>
    </location>
</feature>
<feature type="compositionally biased region" description="Basic and acidic residues" evidence="1">
    <location>
        <begin position="618"/>
        <end position="637"/>
    </location>
</feature>
<feature type="region of interest" description="Disordered" evidence="1">
    <location>
        <begin position="801"/>
        <end position="826"/>
    </location>
</feature>
<dbReference type="GO" id="GO:0008061">
    <property type="term" value="F:chitin binding"/>
    <property type="evidence" value="ECO:0007669"/>
    <property type="project" value="InterPro"/>
</dbReference>
<evidence type="ECO:0000259" key="3">
    <source>
        <dbReference type="PROSITE" id="PS50940"/>
    </source>
</evidence>
<feature type="region of interest" description="Disordered" evidence="1">
    <location>
        <begin position="742"/>
        <end position="785"/>
    </location>
</feature>
<organism evidence="4 5">
    <name type="scientific">Microctonus aethiopoides</name>
    <dbReference type="NCBI Taxonomy" id="144406"/>
    <lineage>
        <taxon>Eukaryota</taxon>
        <taxon>Metazoa</taxon>
        <taxon>Ecdysozoa</taxon>
        <taxon>Arthropoda</taxon>
        <taxon>Hexapoda</taxon>
        <taxon>Insecta</taxon>
        <taxon>Pterygota</taxon>
        <taxon>Neoptera</taxon>
        <taxon>Endopterygota</taxon>
        <taxon>Hymenoptera</taxon>
        <taxon>Apocrita</taxon>
        <taxon>Ichneumonoidea</taxon>
        <taxon>Braconidae</taxon>
        <taxon>Euphorinae</taxon>
        <taxon>Microctonus</taxon>
    </lineage>
</organism>
<feature type="region of interest" description="Disordered" evidence="1">
    <location>
        <begin position="957"/>
        <end position="982"/>
    </location>
</feature>
<feature type="compositionally biased region" description="Acidic residues" evidence="1">
    <location>
        <begin position="428"/>
        <end position="438"/>
    </location>
</feature>
<proteinExistence type="predicted"/>
<dbReference type="PANTHER" id="PTHR22933">
    <property type="entry name" value="FI18007P1-RELATED"/>
    <property type="match status" value="1"/>
</dbReference>
<evidence type="ECO:0000256" key="1">
    <source>
        <dbReference type="SAM" id="MobiDB-lite"/>
    </source>
</evidence>
<dbReference type="EMBL" id="JAQQBS010001422">
    <property type="protein sequence ID" value="KAK0166198.1"/>
    <property type="molecule type" value="Genomic_DNA"/>
</dbReference>
<feature type="compositionally biased region" description="Low complexity" evidence="1">
    <location>
        <begin position="411"/>
        <end position="427"/>
    </location>
</feature>
<feature type="region of interest" description="Disordered" evidence="1">
    <location>
        <begin position="199"/>
        <end position="227"/>
    </location>
</feature>
<dbReference type="PROSITE" id="PS50940">
    <property type="entry name" value="CHIT_BIND_II"/>
    <property type="match status" value="1"/>
</dbReference>
<dbReference type="InterPro" id="IPR052976">
    <property type="entry name" value="Scoloptoxin-like"/>
</dbReference>
<feature type="region of interest" description="Disordered" evidence="1">
    <location>
        <begin position="597"/>
        <end position="714"/>
    </location>
</feature>
<dbReference type="PANTHER" id="PTHR22933:SF40">
    <property type="entry name" value="CUTICULAR PROTEIN ANALOGOUS TO PERITROPHINS 1-H"/>
    <property type="match status" value="1"/>
</dbReference>
<accession>A0AA39FB17</accession>
<reference evidence="4" key="1">
    <citation type="journal article" date="2023" name="bioRxiv">
        <title>Scaffold-level genome assemblies of two parasitoid biocontrol wasps reveal the parthenogenesis mechanism and an associated novel virus.</title>
        <authorList>
            <person name="Inwood S."/>
            <person name="Skelly J."/>
            <person name="Guhlin J."/>
            <person name="Harrop T."/>
            <person name="Goldson S."/>
            <person name="Dearden P."/>
        </authorList>
    </citation>
    <scope>NUCLEOTIDE SEQUENCE</scope>
    <source>
        <strain evidence="4">Irish</strain>
        <tissue evidence="4">Whole body</tissue>
    </source>
</reference>
<feature type="compositionally biased region" description="Basic and acidic residues" evidence="1">
    <location>
        <begin position="323"/>
        <end position="345"/>
    </location>
</feature>
<feature type="compositionally biased region" description="Acidic residues" evidence="1">
    <location>
        <begin position="52"/>
        <end position="61"/>
    </location>
</feature>
<gene>
    <name evidence="4" type="ORF">PV328_004639</name>
</gene>
<evidence type="ECO:0000256" key="2">
    <source>
        <dbReference type="SAM" id="SignalP"/>
    </source>
</evidence>
<feature type="region of interest" description="Disordered" evidence="1">
    <location>
        <begin position="401"/>
        <end position="556"/>
    </location>
</feature>
<dbReference type="Proteomes" id="UP001168990">
    <property type="component" value="Unassembled WGS sequence"/>
</dbReference>
<feature type="compositionally biased region" description="Acidic residues" evidence="1">
    <location>
        <begin position="638"/>
        <end position="650"/>
    </location>
</feature>
<dbReference type="GO" id="GO:0005576">
    <property type="term" value="C:extracellular region"/>
    <property type="evidence" value="ECO:0007669"/>
    <property type="project" value="InterPro"/>
</dbReference>
<dbReference type="InterPro" id="IPR036508">
    <property type="entry name" value="Chitin-bd_dom_sf"/>
</dbReference>
<protein>
    <recommendedName>
        <fullName evidence="3">Chitin-binding type-2 domain-containing protein</fullName>
    </recommendedName>
</protein>
<feature type="compositionally biased region" description="Polar residues" evidence="1">
    <location>
        <begin position="752"/>
        <end position="762"/>
    </location>
</feature>
<feature type="signal peptide" evidence="2">
    <location>
        <begin position="1"/>
        <end position="19"/>
    </location>
</feature>
<dbReference type="SMART" id="SM00494">
    <property type="entry name" value="ChtBD2"/>
    <property type="match status" value="1"/>
</dbReference>
<feature type="compositionally biased region" description="Basic and acidic residues" evidence="1">
    <location>
        <begin position="490"/>
        <end position="544"/>
    </location>
</feature>
<comment type="caution">
    <text evidence="4">The sequence shown here is derived from an EMBL/GenBank/DDBJ whole genome shotgun (WGS) entry which is preliminary data.</text>
</comment>
<sequence>MRDRTWLLLALYGVLLVSAVSSALKGTRPKFKIATTSTTTTTDKPKQQPDNETAEGDEEIESTTSTDVNATTSHTLTGIPQIDYIWDPNLPRELNGYNLSDYPFYSTIPNLDEIDFKCDGLHDGFYASVPHKCQVYHHCLYGTRYDFLCANFTAFDQKTFICHFASEVDCANSKKYWHRNDALYKAASTTTVAPPLTTTIATTTTPSTTTTAKGSIEDGRLMPRRRRPFRRRPAYDYYDEEYYDDEYERPRTRGGYDRRDEYDYDDRQYTRRDNRERDRDHARNRDRNYREPVVRTRERIPNRSNWRDAPTSANRQPDDVNDDDRGKIKHHDDRRYEKGPAKYDYDQEPSAPSPTGGLVKPAAASASVYSRPRTPPKIRRPVPLSAQDKFAYKTSVIQPTVGDSHKRPIEPAAATVPPVSPPLSSAMAEDDYYEDDIEDTRPRRPMRRRPYRERERHFYDQPREMRDKERIRPMRTRYRDDDDDDDVDDEMRPKKYPERPRERDRYYERSRDRALDREKDLLPERIIDERERESRPTIRGKEPSDDFIETSTRKNNPTIYKNNEATIRTIQQHNNDDEISEQHRHLLSRPHKLKFDKQAKSNRPIVIDDNEETAINNDGDKINREQLEQQEKLRADDEYTSEDEYYDEPEYSPPSSPRTAVRIVKRPFLPSRGGNSNPRGLSLVGNKAPKSNRNNNTSIDNSSRNSPIDNDNDDDYYRVSEKILHRPTLSDEKRGYNAYKIIPSDVQHKQQNDFNTNSNQRRPISLQDENNNNNNNDDDVKPKIPWNGEEARVNLSTTFNNENRGIANENNRDNYDSTYTTEPSQKETNKAVIGSGIKQRINEVTHQLEDIPESEYDVTLNEALTPSLHQESTLPSGFILPIQRHQNRDPVLQSSENNYRVSRPYSNPHQHQSHAQLQHHQQNGFIPSTQFVPLIRVGNSNNNNDERSGSVQYYKTPTVHVPGPGSHSRQTGRGPWHDYTGY</sequence>
<reference evidence="4" key="2">
    <citation type="submission" date="2023-03" db="EMBL/GenBank/DDBJ databases">
        <authorList>
            <person name="Inwood S.N."/>
            <person name="Skelly J.G."/>
            <person name="Guhlin J."/>
            <person name="Harrop T.W.R."/>
            <person name="Goldson S.G."/>
            <person name="Dearden P.K."/>
        </authorList>
    </citation>
    <scope>NUCLEOTIDE SEQUENCE</scope>
    <source>
        <strain evidence="4">Irish</strain>
        <tissue evidence="4">Whole body</tissue>
    </source>
</reference>
<feature type="compositionally biased region" description="Basic and acidic residues" evidence="1">
    <location>
        <begin position="452"/>
        <end position="480"/>
    </location>
</feature>
<feature type="compositionally biased region" description="Polar residues" evidence="1">
    <location>
        <begin position="689"/>
        <end position="709"/>
    </location>
</feature>
<evidence type="ECO:0000313" key="4">
    <source>
        <dbReference type="EMBL" id="KAK0166198.1"/>
    </source>
</evidence>
<feature type="domain" description="Chitin-binding type-2" evidence="3">
    <location>
        <begin position="115"/>
        <end position="172"/>
    </location>
</feature>
<evidence type="ECO:0000313" key="5">
    <source>
        <dbReference type="Proteomes" id="UP001168990"/>
    </source>
</evidence>
<feature type="region of interest" description="Disordered" evidence="1">
    <location>
        <begin position="35"/>
        <end position="71"/>
    </location>
</feature>
<feature type="compositionally biased region" description="Low complexity" evidence="1">
    <location>
        <begin position="199"/>
        <end position="212"/>
    </location>
</feature>
<feature type="chain" id="PRO_5041399916" description="Chitin-binding type-2 domain-containing protein" evidence="2">
    <location>
        <begin position="20"/>
        <end position="982"/>
    </location>
</feature>
<name>A0AA39FB17_9HYME</name>
<feature type="compositionally biased region" description="Polar residues" evidence="1">
    <location>
        <begin position="62"/>
        <end position="71"/>
    </location>
</feature>
<dbReference type="SUPFAM" id="SSF57625">
    <property type="entry name" value="Invertebrate chitin-binding proteins"/>
    <property type="match status" value="1"/>
</dbReference>
<keyword evidence="2" id="KW-0732">Signal</keyword>
<feature type="region of interest" description="Disordered" evidence="1">
    <location>
        <begin position="248"/>
        <end position="381"/>
    </location>
</feature>
<dbReference type="Pfam" id="PF01607">
    <property type="entry name" value="CBM_14"/>
    <property type="match status" value="1"/>
</dbReference>
<dbReference type="InterPro" id="IPR002557">
    <property type="entry name" value="Chitin-bd_dom"/>
</dbReference>
<keyword evidence="5" id="KW-1185">Reference proteome</keyword>
<dbReference type="Gene3D" id="2.170.140.10">
    <property type="entry name" value="Chitin binding domain"/>
    <property type="match status" value="1"/>
</dbReference>
<dbReference type="AlphaFoldDB" id="A0AA39FB17"/>